<sequence>MTADQDYKLLGEAPCELYYTHGDMVKELPICAKSLGGNGKVPIEAAMYMNEGKVVAVTFQAHPEYATSDLGFKGTFQPILKSMEEREDITAEERIKATQDAEATLGRVKKQSVNAVIMAGTQLGWFP</sequence>
<dbReference type="EMBL" id="HBGK01049257">
    <property type="protein sequence ID" value="CAD9309043.1"/>
    <property type="molecule type" value="Transcribed_RNA"/>
</dbReference>
<dbReference type="SUPFAM" id="SSF52317">
    <property type="entry name" value="Class I glutamine amidotransferase-like"/>
    <property type="match status" value="1"/>
</dbReference>
<organism evidence="1">
    <name type="scientific">Grammatophora oceanica</name>
    <dbReference type="NCBI Taxonomy" id="210454"/>
    <lineage>
        <taxon>Eukaryota</taxon>
        <taxon>Sar</taxon>
        <taxon>Stramenopiles</taxon>
        <taxon>Ochrophyta</taxon>
        <taxon>Bacillariophyta</taxon>
        <taxon>Fragilariophyceae</taxon>
        <taxon>Fragilariophycidae</taxon>
        <taxon>Rhabdonematales</taxon>
        <taxon>Grammatophoraceae</taxon>
        <taxon>Grammatophora</taxon>
    </lineage>
</organism>
<proteinExistence type="predicted"/>
<gene>
    <name evidence="1" type="ORF">GOCE00092_LOCUS25809</name>
</gene>
<accession>A0A7S1YM07</accession>
<dbReference type="InterPro" id="IPR029062">
    <property type="entry name" value="Class_I_gatase-like"/>
</dbReference>
<reference evidence="1" key="1">
    <citation type="submission" date="2021-01" db="EMBL/GenBank/DDBJ databases">
        <authorList>
            <person name="Corre E."/>
            <person name="Pelletier E."/>
            <person name="Niang G."/>
            <person name="Scheremetjew M."/>
            <person name="Finn R."/>
            <person name="Kale V."/>
            <person name="Holt S."/>
            <person name="Cochrane G."/>
            <person name="Meng A."/>
            <person name="Brown T."/>
            <person name="Cohen L."/>
        </authorList>
    </citation>
    <scope>NUCLEOTIDE SEQUENCE</scope>
    <source>
        <strain evidence="1">CCMP 410</strain>
    </source>
</reference>
<dbReference type="AlphaFoldDB" id="A0A7S1YM07"/>
<evidence type="ECO:0008006" key="2">
    <source>
        <dbReference type="Google" id="ProtNLM"/>
    </source>
</evidence>
<evidence type="ECO:0000313" key="1">
    <source>
        <dbReference type="EMBL" id="CAD9309043.1"/>
    </source>
</evidence>
<dbReference type="Gene3D" id="3.40.50.880">
    <property type="match status" value="1"/>
</dbReference>
<name>A0A7S1YM07_9STRA</name>
<protein>
    <recommendedName>
        <fullName evidence="2">Glutamine amidotransferase domain-containing protein</fullName>
    </recommendedName>
</protein>